<dbReference type="PROSITE" id="PS50093">
    <property type="entry name" value="PKD"/>
    <property type="match status" value="3"/>
</dbReference>
<dbReference type="CDD" id="cd00146">
    <property type="entry name" value="PKD"/>
    <property type="match status" value="3"/>
</dbReference>
<dbReference type="InterPro" id="IPR026444">
    <property type="entry name" value="Secre_tail"/>
</dbReference>
<dbReference type="Gene3D" id="2.60.40.10">
    <property type="entry name" value="Immunoglobulins"/>
    <property type="match status" value="3"/>
</dbReference>
<evidence type="ECO:0000259" key="4">
    <source>
        <dbReference type="PROSITE" id="PS50093"/>
    </source>
</evidence>
<dbReference type="PANTHER" id="PTHR11861:SF8">
    <property type="entry name" value="PKD DOMAIN-CONTAINING PROTEIN"/>
    <property type="match status" value="1"/>
</dbReference>
<dbReference type="AlphaFoldDB" id="A0A7H0VC06"/>
<evidence type="ECO:0000256" key="1">
    <source>
        <dbReference type="ARBA" id="ARBA00022729"/>
    </source>
</evidence>
<sequence>MKNYLLLLIALMSFSLSAQNFTVTVNENGSAAEGVAVFFFETPGQFYIDGYNQPPRIYDFYAHRFTDVNGQVTIYTPFSANPGDTVYYAAKDCNGTLYYDFFIRQSGGTTNPSSGSLNISCKPGDCDFVLVSNVYSNSVSIGTYFLRHFSNTSLTSDTNEVWTVNGQAFRPAEFGNGGHDTLTGISTSQFSLPLTISYSRQEGVCSPETTVVNNGTVVPVQCNVSFSSQLFGPGTQGFGLQLSNHSSTNGTIINSHWDFGDSSSVDVNHLNPISHVYADTGYYKVCLTITSVLGSDTCVSTACHSNIYVGLIHHCNAGFYLDTVVDGNPGYSATIVNTSSSNGTIIGMRFFGTGSNFSAPNLVPTIQSWFASQGNYYRCLEITSVMGTDTCVSVYCDTLAVFRGGGSGPSPINCMASFTYDTLGGRAIGYDIRFNSSSATNGTVINYQWDFGDGNTLQGGNVLNPLYTYSFPGTYQVCLTITSVLGNDTCVNTYCDSAVVVPNFGNSGAVNCYANFVVDTFNSGRFQNQLIVWEQSISNGNIVSYSWDFGDGTVINSRYPSHTYANNGVYYVCLSIIASNPAGDSCTSVFCDSIGYDSTGALIYKGQAGFTINIIDPSTIGLEEETLLNEVQMYPNPAAEKLILSWKPALKVETVSLISLTGQEVMRILPGEKHELEIRDIPSGAYLVRLNTQRATKTLRLIVQ</sequence>
<dbReference type="KEGG" id="chyd:H4K34_12830"/>
<feature type="domain" description="PKD" evidence="4">
    <location>
        <begin position="431"/>
        <end position="487"/>
    </location>
</feature>
<evidence type="ECO:0000256" key="3">
    <source>
        <dbReference type="SAM" id="SignalP"/>
    </source>
</evidence>
<reference evidence="5 6" key="1">
    <citation type="submission" date="2020-08" db="EMBL/GenBank/DDBJ databases">
        <title>Croceimicrobium hydrocarbonivorans gen. nov., sp. nov., a novel marine bacterium isolated from a bacterial consortium that degrades polyethylene terephthalate.</title>
        <authorList>
            <person name="Liu R."/>
        </authorList>
    </citation>
    <scope>NUCLEOTIDE SEQUENCE [LARGE SCALE GENOMIC DNA]</scope>
    <source>
        <strain evidence="5 6">A20-9</strain>
    </source>
</reference>
<evidence type="ECO:0000313" key="6">
    <source>
        <dbReference type="Proteomes" id="UP000516305"/>
    </source>
</evidence>
<gene>
    <name evidence="5" type="ORF">H4K34_12830</name>
</gene>
<dbReference type="InterPro" id="IPR045219">
    <property type="entry name" value="PKAT"/>
</dbReference>
<dbReference type="RefSeq" id="WP_210757784.1">
    <property type="nucleotide sequence ID" value="NZ_CP060139.1"/>
</dbReference>
<dbReference type="GO" id="GO:0005886">
    <property type="term" value="C:plasma membrane"/>
    <property type="evidence" value="ECO:0007669"/>
    <property type="project" value="TreeGrafter"/>
</dbReference>
<dbReference type="PANTHER" id="PTHR11861">
    <property type="entry name" value="MELANOCYTE PROTEIN PMEL 17-RELATED"/>
    <property type="match status" value="1"/>
</dbReference>
<feature type="domain" description="PKD" evidence="4">
    <location>
        <begin position="257"/>
        <end position="301"/>
    </location>
</feature>
<dbReference type="InterPro" id="IPR013783">
    <property type="entry name" value="Ig-like_fold"/>
</dbReference>
<feature type="domain" description="PKD" evidence="4">
    <location>
        <begin position="538"/>
        <end position="576"/>
    </location>
</feature>
<dbReference type="SUPFAM" id="SSF49299">
    <property type="entry name" value="PKD domain"/>
    <property type="match status" value="3"/>
</dbReference>
<protein>
    <submittedName>
        <fullName evidence="5">PKD domain-containing protein</fullName>
    </submittedName>
</protein>
<dbReference type="InterPro" id="IPR035986">
    <property type="entry name" value="PKD_dom_sf"/>
</dbReference>
<keyword evidence="2" id="KW-0325">Glycoprotein</keyword>
<dbReference type="SMART" id="SM00089">
    <property type="entry name" value="PKD"/>
    <property type="match status" value="3"/>
</dbReference>
<dbReference type="InterPro" id="IPR022409">
    <property type="entry name" value="PKD/Chitinase_dom"/>
</dbReference>
<dbReference type="InterPro" id="IPR000601">
    <property type="entry name" value="PKD_dom"/>
</dbReference>
<keyword evidence="1 3" id="KW-0732">Signal</keyword>
<dbReference type="NCBIfam" id="TIGR04183">
    <property type="entry name" value="Por_Secre_tail"/>
    <property type="match status" value="1"/>
</dbReference>
<dbReference type="Pfam" id="PF18962">
    <property type="entry name" value="Por_Secre_tail"/>
    <property type="match status" value="1"/>
</dbReference>
<dbReference type="EMBL" id="CP060139">
    <property type="protein sequence ID" value="QNR23254.1"/>
    <property type="molecule type" value="Genomic_DNA"/>
</dbReference>
<keyword evidence="6" id="KW-1185">Reference proteome</keyword>
<accession>A0A7H0VC06</accession>
<feature type="signal peptide" evidence="3">
    <location>
        <begin position="1"/>
        <end position="18"/>
    </location>
</feature>
<dbReference type="Pfam" id="PF18911">
    <property type="entry name" value="PKD_4"/>
    <property type="match status" value="3"/>
</dbReference>
<name>A0A7H0VC06_9FLAO</name>
<feature type="chain" id="PRO_5028864786" evidence="3">
    <location>
        <begin position="19"/>
        <end position="704"/>
    </location>
</feature>
<organism evidence="5 6">
    <name type="scientific">Croceimicrobium hydrocarbonivorans</name>
    <dbReference type="NCBI Taxonomy" id="2761580"/>
    <lineage>
        <taxon>Bacteria</taxon>
        <taxon>Pseudomonadati</taxon>
        <taxon>Bacteroidota</taxon>
        <taxon>Flavobacteriia</taxon>
        <taxon>Flavobacteriales</taxon>
        <taxon>Owenweeksiaceae</taxon>
        <taxon>Croceimicrobium</taxon>
    </lineage>
</organism>
<evidence type="ECO:0000256" key="2">
    <source>
        <dbReference type="ARBA" id="ARBA00023180"/>
    </source>
</evidence>
<evidence type="ECO:0000313" key="5">
    <source>
        <dbReference type="EMBL" id="QNR23254.1"/>
    </source>
</evidence>
<dbReference type="Proteomes" id="UP000516305">
    <property type="component" value="Chromosome"/>
</dbReference>
<proteinExistence type="predicted"/>